<evidence type="ECO:0000313" key="2">
    <source>
        <dbReference type="Proteomes" id="UP001162501"/>
    </source>
</evidence>
<sequence>MPRPQESAGERRGDLGREGRGDSPSCRRPTAQSPPLFGCLGCVPWAQTSRGPSLSGPRREGDVPPAADSCWGWGRGSIKQDNTLLPLCPAALALDNHGNGHSLSTHYMLGPELPLSQSYKLPSTPPADLMEHKFLGSDQQHLRFPAMSVCRDGATVLGNGVL</sequence>
<dbReference type="EMBL" id="OX596100">
    <property type="protein sequence ID" value="CAM9718649.1"/>
    <property type="molecule type" value="Genomic_DNA"/>
</dbReference>
<reference evidence="1" key="2">
    <citation type="submission" date="2025-03" db="EMBL/GenBank/DDBJ databases">
        <authorList>
            <consortium name="ELIXIR-Norway"/>
            <consortium name="Elixir Norway"/>
        </authorList>
    </citation>
    <scope>NUCLEOTIDE SEQUENCE</scope>
</reference>
<reference evidence="1" key="1">
    <citation type="submission" date="2023-05" db="EMBL/GenBank/DDBJ databases">
        <authorList>
            <consortium name="ELIXIR-Norway"/>
        </authorList>
    </citation>
    <scope>NUCLEOTIDE SEQUENCE</scope>
</reference>
<gene>
    <name evidence="1" type="ORF">MRATA1EN22A_LOCUS6471</name>
</gene>
<organism evidence="1 2">
    <name type="scientific">Rangifer tarandus platyrhynchus</name>
    <name type="common">Svalbard reindeer</name>
    <dbReference type="NCBI Taxonomy" id="3082113"/>
    <lineage>
        <taxon>Eukaryota</taxon>
        <taxon>Metazoa</taxon>
        <taxon>Chordata</taxon>
        <taxon>Craniata</taxon>
        <taxon>Vertebrata</taxon>
        <taxon>Euteleostomi</taxon>
        <taxon>Mammalia</taxon>
        <taxon>Eutheria</taxon>
        <taxon>Laurasiatheria</taxon>
        <taxon>Artiodactyla</taxon>
        <taxon>Ruminantia</taxon>
        <taxon>Pecora</taxon>
        <taxon>Cervidae</taxon>
        <taxon>Odocoileinae</taxon>
        <taxon>Rangifer</taxon>
    </lineage>
</organism>
<proteinExistence type="predicted"/>
<evidence type="ECO:0000313" key="1">
    <source>
        <dbReference type="EMBL" id="CAM9718649.1"/>
    </source>
</evidence>
<protein>
    <submittedName>
        <fullName evidence="1">Uncharacterized protein</fullName>
    </submittedName>
</protein>
<name>A0AC59YIF5_RANTA</name>
<dbReference type="Proteomes" id="UP001162501">
    <property type="component" value="Chromosome 16"/>
</dbReference>
<accession>A0AC59YIF5</accession>